<accession>A0ABV3F8Q9</accession>
<dbReference type="Gene3D" id="3.40.30.120">
    <property type="match status" value="1"/>
</dbReference>
<dbReference type="PRINTS" id="PR00420">
    <property type="entry name" value="RNGMNOXGNASE"/>
</dbReference>
<dbReference type="Gene3D" id="3.30.70.2450">
    <property type="match status" value="1"/>
</dbReference>
<dbReference type="SUPFAM" id="SSF51905">
    <property type="entry name" value="FAD/NAD(P)-binding domain"/>
    <property type="match status" value="1"/>
</dbReference>
<keyword evidence="5" id="KW-0503">Monooxygenase</keyword>
<reference evidence="5 6" key="1">
    <citation type="submission" date="2024-06" db="EMBL/GenBank/DDBJ databases">
        <title>The Natural Products Discovery Center: Release of the First 8490 Sequenced Strains for Exploring Actinobacteria Biosynthetic Diversity.</title>
        <authorList>
            <person name="Kalkreuter E."/>
            <person name="Kautsar S.A."/>
            <person name="Yang D."/>
            <person name="Bader C.D."/>
            <person name="Teijaro C.N."/>
            <person name="Fluegel L."/>
            <person name="Davis C.M."/>
            <person name="Simpson J.R."/>
            <person name="Lauterbach L."/>
            <person name="Steele A.D."/>
            <person name="Gui C."/>
            <person name="Meng S."/>
            <person name="Li G."/>
            <person name="Viehrig K."/>
            <person name="Ye F."/>
            <person name="Su P."/>
            <person name="Kiefer A.F."/>
            <person name="Nichols A."/>
            <person name="Cepeda A.J."/>
            <person name="Yan W."/>
            <person name="Fan B."/>
            <person name="Jiang Y."/>
            <person name="Adhikari A."/>
            <person name="Zheng C.-J."/>
            <person name="Schuster L."/>
            <person name="Cowan T.M."/>
            <person name="Smanski M.J."/>
            <person name="Chevrette M.G."/>
            <person name="De Carvalho L.P.S."/>
            <person name="Shen B."/>
        </authorList>
    </citation>
    <scope>NUCLEOTIDE SEQUENCE [LARGE SCALE GENOMIC DNA]</scope>
    <source>
        <strain evidence="5 6">NPDC050671</strain>
    </source>
</reference>
<sequence length="511" mass="55200">MPDFDVIIVGAGPAGLTLATELSLAGARPLVLEKHLVPRETQKASGIGGRILDVLRYRGLLERFEAASSDPNIAPRFPFGTLQLDFTQLADPPMRAMPIPQHVIERLLGERAHELGTEIRRGHEVLGVTQNAAEVTAEVRGPEGTYQIRAGYLVGCDGGRSRIRELAGIPFPGTTYPEVNRLGQVRLGDAVTVLDNGDIDVPGLGRVATGFTRNDRGVFAFAIDPESGTTSLMATENETTEYDDEEPLTLAELSASVRRVLGVDLPMTDPKRLSRFTFKDRQAERYRDGRILLAGDAAHLLPATGTALNVGMLDSVNLGWKLAAAVRGRAPEGLVDSYHNERHMAAGRARLQTRAQVALRRGRDDADEALRQVVQELLLDEPALRRMGGLVGHSDIRYPMPGVEHPLAGTFAPDLALHTEAGATSVAELMHNARPVFLELADRPELRVIAQEWSDVVEIHSGKAEDQPADALLIRPDGHLAWAAAIGEPADTAADTLRAALTHWFGSPAGV</sequence>
<feature type="domain" description="FAD-binding" evidence="4">
    <location>
        <begin position="4"/>
        <end position="348"/>
    </location>
</feature>
<dbReference type="RefSeq" id="WP_357978985.1">
    <property type="nucleotide sequence ID" value="NZ_JBFAIH010000008.1"/>
</dbReference>
<gene>
    <name evidence="5" type="ORF">AB0H72_15450</name>
</gene>
<evidence type="ECO:0000256" key="2">
    <source>
        <dbReference type="ARBA" id="ARBA00022630"/>
    </source>
</evidence>
<keyword evidence="2" id="KW-0285">Flavoprotein</keyword>
<dbReference type="EMBL" id="JBFAIH010000008">
    <property type="protein sequence ID" value="MEV0364092.1"/>
    <property type="molecule type" value="Genomic_DNA"/>
</dbReference>
<keyword evidence="6" id="KW-1185">Reference proteome</keyword>
<dbReference type="Pfam" id="PF01494">
    <property type="entry name" value="FAD_binding_3"/>
    <property type="match status" value="1"/>
</dbReference>
<organism evidence="5 6">
    <name type="scientific">Nocardia fusca</name>
    <dbReference type="NCBI Taxonomy" id="941183"/>
    <lineage>
        <taxon>Bacteria</taxon>
        <taxon>Bacillati</taxon>
        <taxon>Actinomycetota</taxon>
        <taxon>Actinomycetes</taxon>
        <taxon>Mycobacteriales</taxon>
        <taxon>Nocardiaceae</taxon>
        <taxon>Nocardia</taxon>
    </lineage>
</organism>
<comment type="caution">
    <text evidence="5">The sequence shown here is derived from an EMBL/GenBank/DDBJ whole genome shotgun (WGS) entry which is preliminary data.</text>
</comment>
<comment type="cofactor">
    <cofactor evidence="1">
        <name>FAD</name>
        <dbReference type="ChEBI" id="CHEBI:57692"/>
    </cofactor>
</comment>
<dbReference type="InterPro" id="IPR036188">
    <property type="entry name" value="FAD/NAD-bd_sf"/>
</dbReference>
<evidence type="ECO:0000256" key="3">
    <source>
        <dbReference type="ARBA" id="ARBA00022827"/>
    </source>
</evidence>
<proteinExistence type="predicted"/>
<dbReference type="Gene3D" id="3.50.50.60">
    <property type="entry name" value="FAD/NAD(P)-binding domain"/>
    <property type="match status" value="2"/>
</dbReference>
<evidence type="ECO:0000256" key="1">
    <source>
        <dbReference type="ARBA" id="ARBA00001974"/>
    </source>
</evidence>
<dbReference type="PANTHER" id="PTHR43004">
    <property type="entry name" value="TRK SYSTEM POTASSIUM UPTAKE PROTEIN"/>
    <property type="match status" value="1"/>
</dbReference>
<dbReference type="Proteomes" id="UP001551658">
    <property type="component" value="Unassembled WGS sequence"/>
</dbReference>
<evidence type="ECO:0000313" key="5">
    <source>
        <dbReference type="EMBL" id="MEV0364092.1"/>
    </source>
</evidence>
<evidence type="ECO:0000313" key="6">
    <source>
        <dbReference type="Proteomes" id="UP001551658"/>
    </source>
</evidence>
<dbReference type="GO" id="GO:0004497">
    <property type="term" value="F:monooxygenase activity"/>
    <property type="evidence" value="ECO:0007669"/>
    <property type="project" value="UniProtKB-KW"/>
</dbReference>
<dbReference type="InterPro" id="IPR002938">
    <property type="entry name" value="FAD-bd"/>
</dbReference>
<dbReference type="InterPro" id="IPR050641">
    <property type="entry name" value="RIFMO-like"/>
</dbReference>
<dbReference type="PANTHER" id="PTHR43004:SF19">
    <property type="entry name" value="BINDING MONOOXYGENASE, PUTATIVE (JCVI)-RELATED"/>
    <property type="match status" value="1"/>
</dbReference>
<keyword evidence="3" id="KW-0274">FAD</keyword>
<keyword evidence="5" id="KW-0560">Oxidoreductase</keyword>
<name>A0ABV3F8Q9_9NOCA</name>
<protein>
    <submittedName>
        <fullName evidence="5">FAD-dependent monooxygenase</fullName>
    </submittedName>
</protein>
<dbReference type="Pfam" id="PF21274">
    <property type="entry name" value="Rng_hyd_C"/>
    <property type="match status" value="1"/>
</dbReference>
<evidence type="ECO:0000259" key="4">
    <source>
        <dbReference type="Pfam" id="PF01494"/>
    </source>
</evidence>